<dbReference type="AlphaFoldDB" id="A0A0F9IDL6"/>
<sequence length="252" mass="28915">MRIRVHVVTYDRPAMLLRLLGDLGRSADPWHGDVEVEVFDDASPSDYAIVREFLRYRAWTFTRSSTNHGKHHHWKLITSAYATVEASEADLVVHMPDDVRLCKRFFHRAEAIWDGLDEPHKLAVNLLRDSLREGKSCWTSIVPTIADHIIYTGWVDGLFMAGRRYFELLNYRAVPVPAPFTASPQRGSGVYAYISEKLIDHGQFYCVKESLAVHVDSPSKMNRIERGRNPIRTLQFVDGDEEQQRLSKCACL</sequence>
<reference evidence="1" key="1">
    <citation type="journal article" date="2015" name="Nature">
        <title>Complex archaea that bridge the gap between prokaryotes and eukaryotes.</title>
        <authorList>
            <person name="Spang A."/>
            <person name="Saw J.H."/>
            <person name="Jorgensen S.L."/>
            <person name="Zaremba-Niedzwiedzka K."/>
            <person name="Martijn J."/>
            <person name="Lind A.E."/>
            <person name="van Eijk R."/>
            <person name="Schleper C."/>
            <person name="Guy L."/>
            <person name="Ettema T.J."/>
        </authorList>
    </citation>
    <scope>NUCLEOTIDE SEQUENCE</scope>
</reference>
<comment type="caution">
    <text evidence="1">The sequence shown here is derived from an EMBL/GenBank/DDBJ whole genome shotgun (WGS) entry which is preliminary data.</text>
</comment>
<proteinExistence type="predicted"/>
<dbReference type="EMBL" id="LAZR01014355">
    <property type="protein sequence ID" value="KKM17859.1"/>
    <property type="molecule type" value="Genomic_DNA"/>
</dbReference>
<protein>
    <recommendedName>
        <fullName evidence="2">Glycosyltransferase 2-like domain-containing protein</fullName>
    </recommendedName>
</protein>
<accession>A0A0F9IDL6</accession>
<gene>
    <name evidence="1" type="ORF">LCGC14_1671560</name>
</gene>
<name>A0A0F9IDL6_9ZZZZ</name>
<dbReference type="InterPro" id="IPR029044">
    <property type="entry name" value="Nucleotide-diphossugar_trans"/>
</dbReference>
<evidence type="ECO:0000313" key="1">
    <source>
        <dbReference type="EMBL" id="KKM17859.1"/>
    </source>
</evidence>
<evidence type="ECO:0008006" key="2">
    <source>
        <dbReference type="Google" id="ProtNLM"/>
    </source>
</evidence>
<organism evidence="1">
    <name type="scientific">marine sediment metagenome</name>
    <dbReference type="NCBI Taxonomy" id="412755"/>
    <lineage>
        <taxon>unclassified sequences</taxon>
        <taxon>metagenomes</taxon>
        <taxon>ecological metagenomes</taxon>
    </lineage>
</organism>
<dbReference type="SUPFAM" id="SSF53448">
    <property type="entry name" value="Nucleotide-diphospho-sugar transferases"/>
    <property type="match status" value="1"/>
</dbReference>